<name>A0ABU3RQJ1_9BACL</name>
<gene>
    <name evidence="2" type="ORF">RQP52_35470</name>
</gene>
<dbReference type="InterPro" id="IPR046858">
    <property type="entry name" value="ChrB_N"/>
</dbReference>
<keyword evidence="3" id="KW-1185">Reference proteome</keyword>
<feature type="domain" description="ChrB N-terminal" evidence="1">
    <location>
        <begin position="18"/>
        <end position="162"/>
    </location>
</feature>
<dbReference type="Proteomes" id="UP001260980">
    <property type="component" value="Unassembled WGS sequence"/>
</dbReference>
<proteinExistence type="predicted"/>
<dbReference type="RefSeq" id="WP_315956167.1">
    <property type="nucleotide sequence ID" value="NZ_JAWCUD010000024.1"/>
</dbReference>
<dbReference type="EMBL" id="JAWCUD010000024">
    <property type="protein sequence ID" value="MDU0206371.1"/>
    <property type="molecule type" value="Genomic_DNA"/>
</dbReference>
<accession>A0ABU3RQJ1</accession>
<dbReference type="Pfam" id="PF20229">
    <property type="entry name" value="ChrB_N"/>
    <property type="match status" value="1"/>
</dbReference>
<protein>
    <submittedName>
        <fullName evidence="2">Chromate resistance protein ChrB</fullName>
    </submittedName>
</protein>
<evidence type="ECO:0000259" key="1">
    <source>
        <dbReference type="Pfam" id="PF20229"/>
    </source>
</evidence>
<organism evidence="2 3">
    <name type="scientific">Paenibacillus violae</name>
    <dbReference type="NCBI Taxonomy" id="3077234"/>
    <lineage>
        <taxon>Bacteria</taxon>
        <taxon>Bacillati</taxon>
        <taxon>Bacillota</taxon>
        <taxon>Bacilli</taxon>
        <taxon>Bacillales</taxon>
        <taxon>Paenibacillaceae</taxon>
        <taxon>Paenibacillus</taxon>
    </lineage>
</organism>
<sequence>MNWIVFIYKLPSKPTKYRAYVWREIKKYGALYLQDGVCIVPDTDDVQLFIGVLAEKVVEFGGQEFTFHSTTFSKEKDAEMVQQFNETRDAEYRELNPALERMLETLEEEEEWEFSPAQALKVRDDFRKLQRSFQAIEARDYFESESGRRLRLQIDQCRKLLNQRFP</sequence>
<evidence type="ECO:0000313" key="3">
    <source>
        <dbReference type="Proteomes" id="UP001260980"/>
    </source>
</evidence>
<evidence type="ECO:0000313" key="2">
    <source>
        <dbReference type="EMBL" id="MDU0206371.1"/>
    </source>
</evidence>
<reference evidence="2 3" key="1">
    <citation type="submission" date="2023-10" db="EMBL/GenBank/DDBJ databases">
        <title>Paenibacillus strain PFR10 Genome sequencing and assembly.</title>
        <authorList>
            <person name="Kim I."/>
        </authorList>
    </citation>
    <scope>NUCLEOTIDE SEQUENCE [LARGE SCALE GENOMIC DNA]</scope>
    <source>
        <strain evidence="2 3">PFR10</strain>
    </source>
</reference>
<comment type="caution">
    <text evidence="2">The sequence shown here is derived from an EMBL/GenBank/DDBJ whole genome shotgun (WGS) entry which is preliminary data.</text>
</comment>